<sequence length="345" mass="39057">MTVTIKEIAKMAGVSASTVSRILNQDPLLSVKKETREQVREIALKLNYRSTHKEKRRSYKPVAIITSMSEKRENEDPYWRNIHHGIRLASNKYGLSIAKVIRLGTDNIRKNDVSQYSSLILTGDLSAAAIQDIYRMNHNIVLVDARLHFNNIDSVEPDFVFTTEKLLNELASLGRKRIAFLGGINERMNFNGSSHHAWEDERTRVYRKWMEEHNYVEIISNGGWGSESGYENIKQLLSNHGPIDALITASDAIAIGAIKYLQEQNIKIGQDILVASFDNLDFVSYLNPPLTSVDLSPDAIGSTALQQALELTQGQRHWHKWTIIPGEIAYRASFDPKKLKSSLQL</sequence>
<protein>
    <submittedName>
        <fullName evidence="5">LacI family transcriptional regulator</fullName>
    </submittedName>
</protein>
<dbReference type="Pfam" id="PF00356">
    <property type="entry name" value="LacI"/>
    <property type="match status" value="1"/>
</dbReference>
<feature type="domain" description="HTH lacI-type" evidence="4">
    <location>
        <begin position="3"/>
        <end position="49"/>
    </location>
</feature>
<dbReference type="Gene3D" id="3.40.50.2300">
    <property type="match status" value="2"/>
</dbReference>
<evidence type="ECO:0000256" key="1">
    <source>
        <dbReference type="ARBA" id="ARBA00023015"/>
    </source>
</evidence>
<evidence type="ECO:0000256" key="3">
    <source>
        <dbReference type="ARBA" id="ARBA00023163"/>
    </source>
</evidence>
<reference evidence="6 7" key="1">
    <citation type="journal article" date="2019" name="Syst. Appl. Microbiol.">
        <title>Oenococcus sicerae sp. nov., isolated from French cider.</title>
        <authorList>
            <person name="Cousin F.J."/>
            <person name="Le Guellec R."/>
            <person name="Chagnot C."/>
            <person name="Goux D."/>
            <person name="Dalmasso M."/>
            <person name="Laplace J.M."/>
            <person name="Cretenet M."/>
        </authorList>
    </citation>
    <scope>NUCLEOTIDE SEQUENCE [LARGE SCALE GENOMIC DNA]</scope>
    <source>
        <strain evidence="6 7">UCMA 15228</strain>
    </source>
</reference>
<dbReference type="GO" id="GO:0000976">
    <property type="term" value="F:transcription cis-regulatory region binding"/>
    <property type="evidence" value="ECO:0007669"/>
    <property type="project" value="TreeGrafter"/>
</dbReference>
<keyword evidence="1" id="KW-0805">Transcription regulation</keyword>
<dbReference type="Gene3D" id="1.10.260.40">
    <property type="entry name" value="lambda repressor-like DNA-binding domains"/>
    <property type="match status" value="1"/>
</dbReference>
<keyword evidence="7" id="KW-1185">Reference proteome</keyword>
<evidence type="ECO:0000259" key="4">
    <source>
        <dbReference type="PROSITE" id="PS50932"/>
    </source>
</evidence>
<evidence type="ECO:0000313" key="5">
    <source>
        <dbReference type="EMBL" id="MDN6899945.1"/>
    </source>
</evidence>
<keyword evidence="2" id="KW-0238">DNA-binding</keyword>
<dbReference type="PROSITE" id="PS00356">
    <property type="entry name" value="HTH_LACI_1"/>
    <property type="match status" value="1"/>
</dbReference>
<dbReference type="PRINTS" id="PR00036">
    <property type="entry name" value="HTHLACI"/>
</dbReference>
<dbReference type="InterPro" id="IPR028082">
    <property type="entry name" value="Peripla_BP_I"/>
</dbReference>
<dbReference type="InterPro" id="IPR046335">
    <property type="entry name" value="LacI/GalR-like_sensor"/>
</dbReference>
<dbReference type="SUPFAM" id="SSF47413">
    <property type="entry name" value="lambda repressor-like DNA-binding domains"/>
    <property type="match status" value="1"/>
</dbReference>
<proteinExistence type="predicted"/>
<dbReference type="PANTHER" id="PTHR30146:SF149">
    <property type="entry name" value="HTH-TYPE TRANSCRIPTIONAL REGULATOR EBGR"/>
    <property type="match status" value="1"/>
</dbReference>
<reference evidence="5" key="2">
    <citation type="submission" date="2019-01" db="EMBL/GenBank/DDBJ databases">
        <title>Oenococcus sicerae UCMA17102.</title>
        <authorList>
            <person name="Cousin F.J."/>
            <person name="Le Guellec R."/>
            <person name="Cretenet M."/>
        </authorList>
    </citation>
    <scope>NUCLEOTIDE SEQUENCE</scope>
    <source>
        <strain evidence="5">UCMA17102</strain>
    </source>
</reference>
<evidence type="ECO:0000256" key="2">
    <source>
        <dbReference type="ARBA" id="ARBA00023125"/>
    </source>
</evidence>
<reference evidence="6" key="3">
    <citation type="submission" date="2020-01" db="EMBL/GenBank/DDBJ databases">
        <authorList>
            <person name="Cousin F.J."/>
            <person name="Le Guellec R."/>
            <person name="Cretenet M."/>
        </authorList>
    </citation>
    <scope>NUCLEOTIDE SEQUENCE</scope>
    <source>
        <strain evidence="6">UCMA 15228</strain>
    </source>
</reference>
<evidence type="ECO:0000313" key="8">
    <source>
        <dbReference type="Proteomes" id="UP001167919"/>
    </source>
</evidence>
<accession>A0AAJ1R9Z2</accession>
<dbReference type="CDD" id="cd01392">
    <property type="entry name" value="HTH_LacI"/>
    <property type="match status" value="1"/>
</dbReference>
<gene>
    <name evidence="6" type="ORF">DLJ48_00355</name>
    <name evidence="5" type="ORF">EVC35_02845</name>
</gene>
<dbReference type="PANTHER" id="PTHR30146">
    <property type="entry name" value="LACI-RELATED TRANSCRIPTIONAL REPRESSOR"/>
    <property type="match status" value="1"/>
</dbReference>
<dbReference type="EMBL" id="SDWY01000001">
    <property type="protein sequence ID" value="MDN6899945.1"/>
    <property type="molecule type" value="Genomic_DNA"/>
</dbReference>
<evidence type="ECO:0000313" key="7">
    <source>
        <dbReference type="Proteomes" id="UP000286907"/>
    </source>
</evidence>
<keyword evidence="3" id="KW-0804">Transcription</keyword>
<dbReference type="Pfam" id="PF13377">
    <property type="entry name" value="Peripla_BP_3"/>
    <property type="match status" value="1"/>
</dbReference>
<dbReference type="Proteomes" id="UP000286907">
    <property type="component" value="Chromosome"/>
</dbReference>
<dbReference type="InterPro" id="IPR010982">
    <property type="entry name" value="Lambda_DNA-bd_dom_sf"/>
</dbReference>
<dbReference type="SUPFAM" id="SSF53822">
    <property type="entry name" value="Periplasmic binding protein-like I"/>
    <property type="match status" value="1"/>
</dbReference>
<dbReference type="Proteomes" id="UP001167919">
    <property type="component" value="Unassembled WGS sequence"/>
</dbReference>
<dbReference type="GO" id="GO:0003700">
    <property type="term" value="F:DNA-binding transcription factor activity"/>
    <property type="evidence" value="ECO:0007669"/>
    <property type="project" value="TreeGrafter"/>
</dbReference>
<dbReference type="InterPro" id="IPR000843">
    <property type="entry name" value="HTH_LacI"/>
</dbReference>
<dbReference type="EMBL" id="CP029684">
    <property type="protein sequence ID" value="QAS69095.1"/>
    <property type="molecule type" value="Genomic_DNA"/>
</dbReference>
<name>A0AAJ1R9Z2_9LACO</name>
<organism evidence="5 8">
    <name type="scientific">Oenococcus sicerae</name>
    <dbReference type="NCBI Taxonomy" id="2203724"/>
    <lineage>
        <taxon>Bacteria</taxon>
        <taxon>Bacillati</taxon>
        <taxon>Bacillota</taxon>
        <taxon>Bacilli</taxon>
        <taxon>Lactobacillales</taxon>
        <taxon>Lactobacillaceae</taxon>
        <taxon>Oenococcus</taxon>
    </lineage>
</organism>
<dbReference type="RefSeq" id="WP_128684902.1">
    <property type="nucleotide sequence ID" value="NZ_CP029684.2"/>
</dbReference>
<dbReference type="PROSITE" id="PS50932">
    <property type="entry name" value="HTH_LACI_2"/>
    <property type="match status" value="1"/>
</dbReference>
<evidence type="ECO:0000313" key="6">
    <source>
        <dbReference type="EMBL" id="QAS69095.1"/>
    </source>
</evidence>
<dbReference type="CDD" id="cd01544">
    <property type="entry name" value="PBP1_GalR"/>
    <property type="match status" value="1"/>
</dbReference>
<dbReference type="AlphaFoldDB" id="A0AAJ1R9Z2"/>
<dbReference type="SMART" id="SM00354">
    <property type="entry name" value="HTH_LACI"/>
    <property type="match status" value="1"/>
</dbReference>